<evidence type="ECO:0000313" key="2">
    <source>
        <dbReference type="EMBL" id="RHL95856.1"/>
    </source>
</evidence>
<dbReference type="AlphaFoldDB" id="A0A415NEE6"/>
<name>A0A415NEE6_9BACE</name>
<dbReference type="EMBL" id="RCXO01000027">
    <property type="protein sequence ID" value="RYT78476.1"/>
    <property type="molecule type" value="Genomic_DNA"/>
</dbReference>
<evidence type="ECO:0000313" key="6">
    <source>
        <dbReference type="Proteomes" id="UP000291191"/>
    </source>
</evidence>
<reference evidence="3 6" key="2">
    <citation type="journal article" date="2019" name="Science, e1252229">
        <title>Invertible promoters mediate bacterial phase variation, antibiotic resistance, and host adaptation in the gut.</title>
        <authorList>
            <person name="Jiang X."/>
            <person name="Hall A.B."/>
            <person name="Arthur T.D."/>
            <person name="Plichta D.R."/>
            <person name="Covington C.T."/>
            <person name="Poyet M."/>
            <person name="Crothers J."/>
            <person name="Moses P.L."/>
            <person name="Tolonen A.C."/>
            <person name="Vlamakis H."/>
            <person name="Alm E.J."/>
            <person name="Xavier R.J."/>
        </authorList>
    </citation>
    <scope>NUCLEOTIDE SEQUENCE [LARGE SCALE GENOMIC DNA]</scope>
    <source>
        <strain evidence="3">Bf_0095</strain>
        <strain evidence="6">bf_0095</strain>
    </source>
</reference>
<dbReference type="Proteomes" id="UP000291191">
    <property type="component" value="Unassembled WGS sequence"/>
</dbReference>
<organism evidence="2 5">
    <name type="scientific">Bacteroides intestinalis</name>
    <dbReference type="NCBI Taxonomy" id="329854"/>
    <lineage>
        <taxon>Bacteria</taxon>
        <taxon>Pseudomonadati</taxon>
        <taxon>Bacteroidota</taxon>
        <taxon>Bacteroidia</taxon>
        <taxon>Bacteroidales</taxon>
        <taxon>Bacteroidaceae</taxon>
        <taxon>Bacteroides</taxon>
    </lineage>
</organism>
<dbReference type="EMBL" id="QRPE01000002">
    <property type="protein sequence ID" value="RHL95856.1"/>
    <property type="molecule type" value="Genomic_DNA"/>
</dbReference>
<reference evidence="4 5" key="1">
    <citation type="submission" date="2018-08" db="EMBL/GenBank/DDBJ databases">
        <title>A genome reference for cultivated species of the human gut microbiota.</title>
        <authorList>
            <person name="Zou Y."/>
            <person name="Xue W."/>
            <person name="Luo G."/>
        </authorList>
    </citation>
    <scope>NUCLEOTIDE SEQUENCE [LARGE SCALE GENOMIC DNA]</scope>
    <source>
        <strain evidence="1 4">AF19-10AC</strain>
        <strain evidence="2 5">AF36-16BH</strain>
    </source>
</reference>
<dbReference type="Proteomes" id="UP000284772">
    <property type="component" value="Unassembled WGS sequence"/>
</dbReference>
<evidence type="ECO:0000313" key="1">
    <source>
        <dbReference type="EMBL" id="RGT53142.1"/>
    </source>
</evidence>
<gene>
    <name evidence="1" type="ORF">DWX27_09255</name>
    <name evidence="2" type="ORF">DWZ95_03290</name>
    <name evidence="3" type="ORF">EAJ06_18455</name>
</gene>
<evidence type="ECO:0000313" key="5">
    <source>
        <dbReference type="Proteomes" id="UP000285013"/>
    </source>
</evidence>
<comment type="caution">
    <text evidence="2">The sequence shown here is derived from an EMBL/GenBank/DDBJ whole genome shotgun (WGS) entry which is preliminary data.</text>
</comment>
<accession>A0A415NEE6</accession>
<dbReference type="Proteomes" id="UP000285013">
    <property type="component" value="Unassembled WGS sequence"/>
</dbReference>
<dbReference type="EMBL" id="QRWT01000007">
    <property type="protein sequence ID" value="RGT53142.1"/>
    <property type="molecule type" value="Genomic_DNA"/>
</dbReference>
<evidence type="ECO:0000313" key="3">
    <source>
        <dbReference type="EMBL" id="RYT78476.1"/>
    </source>
</evidence>
<sequence length="286" mass="33333">MNYTNIDRIGRRLFRYPIYNFLKLFSTTNMPEASDEPIDVIIPIIAKDLLVLPLCIEGIKKNVLNKINAIYLVGPSDDRIISFAKKNDLIYVEEDTVLGFGVKDINYITNKGENRSGWLFQQLIKLSGNIGQCQNFVTIDSDHILINPHVFLTKDDTFIFYQSEEFHWTYIKVIYQLIGVFAITPLSYVSHKMIFNKEILVQLKNIIEQRSGKKWTDTIISSLNRDDSSPFSEFELYANFVSSKKKKNKLWLQKTLYRATSIKLAELQNRYNDKLSVTYPEYLQIK</sequence>
<protein>
    <recommendedName>
        <fullName evidence="7">Glycosyl transferase</fullName>
    </recommendedName>
</protein>
<evidence type="ECO:0008006" key="7">
    <source>
        <dbReference type="Google" id="ProtNLM"/>
    </source>
</evidence>
<dbReference type="RefSeq" id="WP_115503258.1">
    <property type="nucleotide sequence ID" value="NZ_CABMMK010000006.1"/>
</dbReference>
<proteinExistence type="predicted"/>
<dbReference type="OrthoDB" id="5323158at2"/>
<keyword evidence="6" id="KW-1185">Reference proteome</keyword>
<evidence type="ECO:0000313" key="4">
    <source>
        <dbReference type="Proteomes" id="UP000284772"/>
    </source>
</evidence>